<evidence type="ECO:0000313" key="3">
    <source>
        <dbReference type="EMBL" id="KPQ12474.1"/>
    </source>
</evidence>
<keyword evidence="4" id="KW-0969">Cilium</keyword>
<dbReference type="InterPro" id="IPR006668">
    <property type="entry name" value="Mg_transptr_MgtE_intracell_dom"/>
</dbReference>
<keyword evidence="4" id="KW-0282">Flagellum</keyword>
<accession>A0A0N8KEW5</accession>
<name>A0A0N8KEW5_9HYPH</name>
<protein>
    <submittedName>
        <fullName evidence="4">Flagellar motility protein MotE, a chaperone for MotC folding</fullName>
    </submittedName>
</protein>
<dbReference type="EMBL" id="LJSX01000002">
    <property type="protein sequence ID" value="KPQ12474.1"/>
    <property type="molecule type" value="Genomic_DNA"/>
</dbReference>
<dbReference type="RefSeq" id="WP_083204523.1">
    <property type="nucleotide sequence ID" value="NZ_FMBM01000002.1"/>
</dbReference>
<dbReference type="Proteomes" id="UP000050497">
    <property type="component" value="Unassembled WGS sequence"/>
</dbReference>
<keyword evidence="6" id="KW-1185">Reference proteome</keyword>
<dbReference type="Pfam" id="PF03448">
    <property type="entry name" value="MgtE_N"/>
    <property type="match status" value="1"/>
</dbReference>
<evidence type="ECO:0000259" key="2">
    <source>
        <dbReference type="Pfam" id="PF03448"/>
    </source>
</evidence>
<evidence type="ECO:0000313" key="5">
    <source>
        <dbReference type="Proteomes" id="UP000050497"/>
    </source>
</evidence>
<dbReference type="STRING" id="1653334.GA0071312_2313"/>
<reference evidence="3 5" key="1">
    <citation type="submission" date="2015-09" db="EMBL/GenBank/DDBJ databases">
        <title>Identification and resolution of microdiversity through metagenomic sequencing of parallel consortia.</title>
        <authorList>
            <person name="Nelson W.C."/>
            <person name="Romine M.F."/>
            <person name="Lindemann S.R."/>
        </authorList>
    </citation>
    <scope>NUCLEOTIDE SEQUENCE [LARGE SCALE GENOMIC DNA]</scope>
    <source>
        <strain evidence="3">HL-109</strain>
    </source>
</reference>
<dbReference type="SUPFAM" id="SSF158791">
    <property type="entry name" value="MgtE N-terminal domain-like"/>
    <property type="match status" value="1"/>
</dbReference>
<organism evidence="3 5">
    <name type="scientific">Saliniramus fredricksonii</name>
    <dbReference type="NCBI Taxonomy" id="1653334"/>
    <lineage>
        <taxon>Bacteria</taxon>
        <taxon>Pseudomonadati</taxon>
        <taxon>Pseudomonadota</taxon>
        <taxon>Alphaproteobacteria</taxon>
        <taxon>Hyphomicrobiales</taxon>
        <taxon>Salinarimonadaceae</taxon>
        <taxon>Saliniramus</taxon>
    </lineage>
</organism>
<keyword evidence="4" id="KW-0966">Cell projection</keyword>
<feature type="domain" description="Magnesium transporter MgtE intracellular" evidence="2">
    <location>
        <begin position="114"/>
        <end position="169"/>
    </location>
</feature>
<evidence type="ECO:0000313" key="4">
    <source>
        <dbReference type="EMBL" id="SCC81375.1"/>
    </source>
</evidence>
<dbReference type="EMBL" id="FMBM01000002">
    <property type="protein sequence ID" value="SCC81375.1"/>
    <property type="molecule type" value="Genomic_DNA"/>
</dbReference>
<dbReference type="OrthoDB" id="9810610at2"/>
<dbReference type="Proteomes" id="UP000182800">
    <property type="component" value="Unassembled WGS sequence"/>
</dbReference>
<keyword evidence="1" id="KW-0175">Coiled coil</keyword>
<comment type="caution">
    <text evidence="3">The sequence shown here is derived from an EMBL/GenBank/DDBJ whole genome shotgun (WGS) entry which is preliminary data.</text>
</comment>
<reference evidence="4 6" key="2">
    <citation type="submission" date="2016-08" db="EMBL/GenBank/DDBJ databases">
        <authorList>
            <person name="Varghese N."/>
            <person name="Submissions Spin"/>
        </authorList>
    </citation>
    <scope>NUCLEOTIDE SEQUENCE [LARGE SCALE GENOMIC DNA]</scope>
    <source>
        <strain evidence="4 6">HL-109</strain>
    </source>
</reference>
<evidence type="ECO:0000256" key="1">
    <source>
        <dbReference type="SAM" id="Coils"/>
    </source>
</evidence>
<evidence type="ECO:0000313" key="6">
    <source>
        <dbReference type="Proteomes" id="UP000182800"/>
    </source>
</evidence>
<proteinExistence type="predicted"/>
<feature type="coiled-coil region" evidence="1">
    <location>
        <begin position="74"/>
        <end position="101"/>
    </location>
</feature>
<gene>
    <name evidence="4" type="ORF">GA0071312_2313</name>
    <name evidence="3" type="ORF">HLUCCO17_02580</name>
</gene>
<sequence length="182" mass="20111">MMVKAATASIRRKSYCGEWLRHRLAGIGCLILILSLVSTAAFAEDVPAEQASDQLRYCEAIHDSAREARAAWQAQALLEIEARIEARLEDLARERAAYEDYLARREDFLRRAEEGVIEIYARMRPDAAAAQLAVMDNPTASAVIAKLNPRQASAILNEMEPDRAALLTRTVAGSALDQENAL</sequence>
<dbReference type="AlphaFoldDB" id="A0A0N8KEW5"/>